<dbReference type="Proteomes" id="UP001212326">
    <property type="component" value="Chromosome"/>
</dbReference>
<dbReference type="GO" id="GO:0016757">
    <property type="term" value="F:glycosyltransferase activity"/>
    <property type="evidence" value="ECO:0007669"/>
    <property type="project" value="UniProtKB-KW"/>
</dbReference>
<accession>A0ABY7NUL5</accession>
<evidence type="ECO:0000313" key="1">
    <source>
        <dbReference type="EMBL" id="WBO61921.1"/>
    </source>
</evidence>
<name>A0ABY7NUL5_9ACTN</name>
<evidence type="ECO:0000313" key="2">
    <source>
        <dbReference type="Proteomes" id="UP001212326"/>
    </source>
</evidence>
<dbReference type="Pfam" id="PF13692">
    <property type="entry name" value="Glyco_trans_1_4"/>
    <property type="match status" value="1"/>
</dbReference>
<reference evidence="1 2" key="1">
    <citation type="submission" date="2022-12" db="EMBL/GenBank/DDBJ databases">
        <authorList>
            <person name="Mo P."/>
        </authorList>
    </citation>
    <scope>NUCLEOTIDE SEQUENCE [LARGE SCALE GENOMIC DNA]</scope>
    <source>
        <strain evidence="1 2">HUAS 2-6</strain>
    </source>
</reference>
<dbReference type="Gene3D" id="3.40.50.2000">
    <property type="entry name" value="Glycogen Phosphorylase B"/>
    <property type="match status" value="1"/>
</dbReference>
<organism evidence="1 2">
    <name type="scientific">Streptomyces camelliae</name>
    <dbReference type="NCBI Taxonomy" id="3004093"/>
    <lineage>
        <taxon>Bacteria</taxon>
        <taxon>Bacillati</taxon>
        <taxon>Actinomycetota</taxon>
        <taxon>Actinomycetes</taxon>
        <taxon>Kitasatosporales</taxon>
        <taxon>Streptomycetaceae</taxon>
        <taxon>Streptomyces</taxon>
    </lineage>
</organism>
<keyword evidence="1" id="KW-0328">Glycosyltransferase</keyword>
<protein>
    <submittedName>
        <fullName evidence="1">Glycosyltransferase</fullName>
        <ecNumber evidence="1">2.4.-.-</ecNumber>
    </submittedName>
</protein>
<dbReference type="SUPFAM" id="SSF53756">
    <property type="entry name" value="UDP-Glycosyltransferase/glycogen phosphorylase"/>
    <property type="match status" value="1"/>
</dbReference>
<dbReference type="EC" id="2.4.-.-" evidence="1"/>
<keyword evidence="2" id="KW-1185">Reference proteome</keyword>
<keyword evidence="1" id="KW-0808">Transferase</keyword>
<dbReference type="EMBL" id="CP115300">
    <property type="protein sequence ID" value="WBO61921.1"/>
    <property type="molecule type" value="Genomic_DNA"/>
</dbReference>
<proteinExistence type="predicted"/>
<sequence>MEAMSFGVPVVSTDCGHAPREIVTHGEDGLLVPAEGTVEDALADALCRFRARLQGRQDRAFDAPCHVDPYGDFHIVIPLTTAAEHHPGTAARWDLRLSAYGGPELRLGMLTGDLADRGDITAFPAAHRSTPEGRFTVQLCLTPDHDLALTTRDAVLSPRS</sequence>
<gene>
    <name evidence="1" type="ORF">O1G22_03235</name>
</gene>